<feature type="compositionally biased region" description="Polar residues" evidence="1">
    <location>
        <begin position="299"/>
        <end position="321"/>
    </location>
</feature>
<feature type="region of interest" description="Disordered" evidence="1">
    <location>
        <begin position="253"/>
        <end position="343"/>
    </location>
</feature>
<accession>B4MEE8</accession>
<sequence>MCASCRGGCGRCVGRCRCTGCCGPMPDASCRPYLEKLQPVSKYRWFRHCTTDGCQKCQRDDDDDDDGDDDNGLDCDCICRRNRHIIEALSCLFSCSIQYMVSILFKLAYLQQQPLKRFPRDRVWDVMENVKAPYTELNDLDIYDSMYDRCGLPIDPLDTDNMLKIVRLMFLTSVLTIDQENYLLNMLQRLNAKANCPVHLDLLLQTLEGVDLKKLVCSMRDQEALTRGLYTSRLCNSICKLYRKVATVDKHLVRRNRNRRRNNYNNKPAASSEHTEEVPPTRQSVLNRQFCDRKPPAQNEANTSPKNSTNKTLSNRFSNPATRGMRYSGTTNSRRYYSSSMTK</sequence>
<feature type="compositionally biased region" description="Polar residues" evidence="1">
    <location>
        <begin position="328"/>
        <end position="343"/>
    </location>
</feature>
<protein>
    <submittedName>
        <fullName evidence="2">Uncharacterized protein</fullName>
    </submittedName>
</protein>
<dbReference type="PhylomeDB" id="B4MEE8"/>
<gene>
    <name evidence="2" type="primary">Dvir\GJ14791</name>
    <name evidence="2" type="ORF">Dvir_GJ14791</name>
</gene>
<dbReference type="HOGENOM" id="CLU_872294_0_0_1"/>
<dbReference type="OMA" id="APYSELH"/>
<dbReference type="AlphaFoldDB" id="B4MEE8"/>
<keyword evidence="3" id="KW-1185">Reference proteome</keyword>
<evidence type="ECO:0000313" key="3">
    <source>
        <dbReference type="Proteomes" id="UP000008792"/>
    </source>
</evidence>
<dbReference type="InParanoid" id="B4MEE8"/>
<reference evidence="2 3" key="1">
    <citation type="journal article" date="2007" name="Nature">
        <title>Evolution of genes and genomes on the Drosophila phylogeny.</title>
        <authorList>
            <consortium name="Drosophila 12 Genomes Consortium"/>
            <person name="Clark A.G."/>
            <person name="Eisen M.B."/>
            <person name="Smith D.R."/>
            <person name="Bergman C.M."/>
            <person name="Oliver B."/>
            <person name="Markow T.A."/>
            <person name="Kaufman T.C."/>
            <person name="Kellis M."/>
            <person name="Gelbart W."/>
            <person name="Iyer V.N."/>
            <person name="Pollard D.A."/>
            <person name="Sackton T.B."/>
            <person name="Larracuente A.M."/>
            <person name="Singh N.D."/>
            <person name="Abad J.P."/>
            <person name="Abt D.N."/>
            <person name="Adryan B."/>
            <person name="Aguade M."/>
            <person name="Akashi H."/>
            <person name="Anderson W.W."/>
            <person name="Aquadro C.F."/>
            <person name="Ardell D.H."/>
            <person name="Arguello R."/>
            <person name="Artieri C.G."/>
            <person name="Barbash D.A."/>
            <person name="Barker D."/>
            <person name="Barsanti P."/>
            <person name="Batterham P."/>
            <person name="Batzoglou S."/>
            <person name="Begun D."/>
            <person name="Bhutkar A."/>
            <person name="Blanco E."/>
            <person name="Bosak S.A."/>
            <person name="Bradley R.K."/>
            <person name="Brand A.D."/>
            <person name="Brent M.R."/>
            <person name="Brooks A.N."/>
            <person name="Brown R.H."/>
            <person name="Butlin R.K."/>
            <person name="Caggese C."/>
            <person name="Calvi B.R."/>
            <person name="Bernardo de Carvalho A."/>
            <person name="Caspi A."/>
            <person name="Castrezana S."/>
            <person name="Celniker S.E."/>
            <person name="Chang J.L."/>
            <person name="Chapple C."/>
            <person name="Chatterji S."/>
            <person name="Chinwalla A."/>
            <person name="Civetta A."/>
            <person name="Clifton S.W."/>
            <person name="Comeron J.M."/>
            <person name="Costello J.C."/>
            <person name="Coyne J.A."/>
            <person name="Daub J."/>
            <person name="David R.G."/>
            <person name="Delcher A.L."/>
            <person name="Delehaunty K."/>
            <person name="Do C.B."/>
            <person name="Ebling H."/>
            <person name="Edwards K."/>
            <person name="Eickbush T."/>
            <person name="Evans J.D."/>
            <person name="Filipski A."/>
            <person name="Findeiss S."/>
            <person name="Freyhult E."/>
            <person name="Fulton L."/>
            <person name="Fulton R."/>
            <person name="Garcia A.C."/>
            <person name="Gardiner A."/>
            <person name="Garfield D.A."/>
            <person name="Garvin B.E."/>
            <person name="Gibson G."/>
            <person name="Gilbert D."/>
            <person name="Gnerre S."/>
            <person name="Godfrey J."/>
            <person name="Good R."/>
            <person name="Gotea V."/>
            <person name="Gravely B."/>
            <person name="Greenberg A.J."/>
            <person name="Griffiths-Jones S."/>
            <person name="Gross S."/>
            <person name="Guigo R."/>
            <person name="Gustafson E.A."/>
            <person name="Haerty W."/>
            <person name="Hahn M.W."/>
            <person name="Halligan D.L."/>
            <person name="Halpern A.L."/>
            <person name="Halter G.M."/>
            <person name="Han M.V."/>
            <person name="Heger A."/>
            <person name="Hillier L."/>
            <person name="Hinrichs A.S."/>
            <person name="Holmes I."/>
            <person name="Hoskins R.A."/>
            <person name="Hubisz M.J."/>
            <person name="Hultmark D."/>
            <person name="Huntley M.A."/>
            <person name="Jaffe D.B."/>
            <person name="Jagadeeshan S."/>
            <person name="Jeck W.R."/>
            <person name="Johnson J."/>
            <person name="Jones C.D."/>
            <person name="Jordan W.C."/>
            <person name="Karpen G.H."/>
            <person name="Kataoka E."/>
            <person name="Keightley P.D."/>
            <person name="Kheradpour P."/>
            <person name="Kirkness E.F."/>
            <person name="Koerich L.B."/>
            <person name="Kristiansen K."/>
            <person name="Kudrna D."/>
            <person name="Kulathinal R.J."/>
            <person name="Kumar S."/>
            <person name="Kwok R."/>
            <person name="Lander E."/>
            <person name="Langley C.H."/>
            <person name="Lapoint R."/>
            <person name="Lazzaro B.P."/>
            <person name="Lee S.J."/>
            <person name="Levesque L."/>
            <person name="Li R."/>
            <person name="Lin C.F."/>
            <person name="Lin M.F."/>
            <person name="Lindblad-Toh K."/>
            <person name="Llopart A."/>
            <person name="Long M."/>
            <person name="Low L."/>
            <person name="Lozovsky E."/>
            <person name="Lu J."/>
            <person name="Luo M."/>
            <person name="Machado C.A."/>
            <person name="Makalowski W."/>
            <person name="Marzo M."/>
            <person name="Matsuda M."/>
            <person name="Matzkin L."/>
            <person name="McAllister B."/>
            <person name="McBride C.S."/>
            <person name="McKernan B."/>
            <person name="McKernan K."/>
            <person name="Mendez-Lago M."/>
            <person name="Minx P."/>
            <person name="Mollenhauer M.U."/>
            <person name="Montooth K."/>
            <person name="Mount S.M."/>
            <person name="Mu X."/>
            <person name="Myers E."/>
            <person name="Negre B."/>
            <person name="Newfeld S."/>
            <person name="Nielsen R."/>
            <person name="Noor M.A."/>
            <person name="O'Grady P."/>
            <person name="Pachter L."/>
            <person name="Papaceit M."/>
            <person name="Parisi M.J."/>
            <person name="Parisi M."/>
            <person name="Parts L."/>
            <person name="Pedersen J.S."/>
            <person name="Pesole G."/>
            <person name="Phillippy A.M."/>
            <person name="Ponting C.P."/>
            <person name="Pop M."/>
            <person name="Porcelli D."/>
            <person name="Powell J.R."/>
            <person name="Prohaska S."/>
            <person name="Pruitt K."/>
            <person name="Puig M."/>
            <person name="Quesneville H."/>
            <person name="Ram K.R."/>
            <person name="Rand D."/>
            <person name="Rasmussen M.D."/>
            <person name="Reed L.K."/>
            <person name="Reenan R."/>
            <person name="Reily A."/>
            <person name="Remington K.A."/>
            <person name="Rieger T.T."/>
            <person name="Ritchie M.G."/>
            <person name="Robin C."/>
            <person name="Rogers Y.H."/>
            <person name="Rohde C."/>
            <person name="Rozas J."/>
            <person name="Rubenfield M.J."/>
            <person name="Ruiz A."/>
            <person name="Russo S."/>
            <person name="Salzberg S.L."/>
            <person name="Sanchez-Gracia A."/>
            <person name="Saranga D.J."/>
            <person name="Sato H."/>
            <person name="Schaeffer S.W."/>
            <person name="Schatz M.C."/>
            <person name="Schlenke T."/>
            <person name="Schwartz R."/>
            <person name="Segarra C."/>
            <person name="Singh R.S."/>
            <person name="Sirot L."/>
            <person name="Sirota M."/>
            <person name="Sisneros N.B."/>
            <person name="Smith C.D."/>
            <person name="Smith T.F."/>
            <person name="Spieth J."/>
            <person name="Stage D.E."/>
            <person name="Stark A."/>
            <person name="Stephan W."/>
            <person name="Strausberg R.L."/>
            <person name="Strempel S."/>
            <person name="Sturgill D."/>
            <person name="Sutton G."/>
            <person name="Sutton G.G."/>
            <person name="Tao W."/>
            <person name="Teichmann S."/>
            <person name="Tobari Y.N."/>
            <person name="Tomimura Y."/>
            <person name="Tsolas J.M."/>
            <person name="Valente V.L."/>
            <person name="Venter E."/>
            <person name="Venter J.C."/>
            <person name="Vicario S."/>
            <person name="Vieira F.G."/>
            <person name="Vilella A.J."/>
            <person name="Villasante A."/>
            <person name="Walenz B."/>
            <person name="Wang J."/>
            <person name="Wasserman M."/>
            <person name="Watts T."/>
            <person name="Wilson D."/>
            <person name="Wilson R.K."/>
            <person name="Wing R.A."/>
            <person name="Wolfner M.F."/>
            <person name="Wong A."/>
            <person name="Wong G.K."/>
            <person name="Wu C.I."/>
            <person name="Wu G."/>
            <person name="Yamamoto D."/>
            <person name="Yang H.P."/>
            <person name="Yang S.P."/>
            <person name="Yorke J.A."/>
            <person name="Yoshida K."/>
            <person name="Zdobnov E."/>
            <person name="Zhang P."/>
            <person name="Zhang Y."/>
            <person name="Zimin A.V."/>
            <person name="Baldwin J."/>
            <person name="Abdouelleil A."/>
            <person name="Abdulkadir J."/>
            <person name="Abebe A."/>
            <person name="Abera B."/>
            <person name="Abreu J."/>
            <person name="Acer S.C."/>
            <person name="Aftuck L."/>
            <person name="Alexander A."/>
            <person name="An P."/>
            <person name="Anderson E."/>
            <person name="Anderson S."/>
            <person name="Arachi H."/>
            <person name="Azer M."/>
            <person name="Bachantsang P."/>
            <person name="Barry A."/>
            <person name="Bayul T."/>
            <person name="Berlin A."/>
            <person name="Bessette D."/>
            <person name="Bloom T."/>
            <person name="Blye J."/>
            <person name="Boguslavskiy L."/>
            <person name="Bonnet C."/>
            <person name="Boukhgalter B."/>
            <person name="Bourzgui I."/>
            <person name="Brown A."/>
            <person name="Cahill P."/>
            <person name="Channer S."/>
            <person name="Cheshatsang Y."/>
            <person name="Chuda L."/>
            <person name="Citroen M."/>
            <person name="Collymore A."/>
            <person name="Cooke P."/>
            <person name="Costello M."/>
            <person name="D'Aco K."/>
            <person name="Daza R."/>
            <person name="De Haan G."/>
            <person name="DeGray S."/>
            <person name="DeMaso C."/>
            <person name="Dhargay N."/>
            <person name="Dooley K."/>
            <person name="Dooley E."/>
            <person name="Doricent M."/>
            <person name="Dorje P."/>
            <person name="Dorjee K."/>
            <person name="Dupes A."/>
            <person name="Elong R."/>
            <person name="Falk J."/>
            <person name="Farina A."/>
            <person name="Faro S."/>
            <person name="Ferguson D."/>
            <person name="Fisher S."/>
            <person name="Foley C.D."/>
            <person name="Franke A."/>
            <person name="Friedrich D."/>
            <person name="Gadbois L."/>
            <person name="Gearin G."/>
            <person name="Gearin C.R."/>
            <person name="Giannoukos G."/>
            <person name="Goode T."/>
            <person name="Graham J."/>
            <person name="Grandbois E."/>
            <person name="Grewal S."/>
            <person name="Gyaltsen K."/>
            <person name="Hafez N."/>
            <person name="Hagos B."/>
            <person name="Hall J."/>
            <person name="Henson C."/>
            <person name="Hollinger A."/>
            <person name="Honan T."/>
            <person name="Huard M.D."/>
            <person name="Hughes L."/>
            <person name="Hurhula B."/>
            <person name="Husby M.E."/>
            <person name="Kamat A."/>
            <person name="Kanga B."/>
            <person name="Kashin S."/>
            <person name="Khazanovich D."/>
            <person name="Kisner P."/>
            <person name="Lance K."/>
            <person name="Lara M."/>
            <person name="Lee W."/>
            <person name="Lennon N."/>
            <person name="Letendre F."/>
            <person name="LeVine R."/>
            <person name="Lipovsky A."/>
            <person name="Liu X."/>
            <person name="Liu J."/>
            <person name="Liu S."/>
            <person name="Lokyitsang T."/>
            <person name="Lokyitsang Y."/>
            <person name="Lubonja R."/>
            <person name="Lui A."/>
            <person name="MacDonald P."/>
            <person name="Magnisalis V."/>
            <person name="Maru K."/>
            <person name="Matthews C."/>
            <person name="McCusker W."/>
            <person name="McDonough S."/>
            <person name="Mehta T."/>
            <person name="Meldrim J."/>
            <person name="Meneus L."/>
            <person name="Mihai O."/>
            <person name="Mihalev A."/>
            <person name="Mihova T."/>
            <person name="Mittelman R."/>
            <person name="Mlenga V."/>
            <person name="Montmayeur A."/>
            <person name="Mulrain L."/>
            <person name="Navidi A."/>
            <person name="Naylor J."/>
            <person name="Negash T."/>
            <person name="Nguyen T."/>
            <person name="Nguyen N."/>
            <person name="Nicol R."/>
            <person name="Norbu C."/>
            <person name="Norbu N."/>
            <person name="Novod N."/>
            <person name="O'Neill B."/>
            <person name="Osman S."/>
            <person name="Markiewicz E."/>
            <person name="Oyono O.L."/>
            <person name="Patti C."/>
            <person name="Phunkhang P."/>
            <person name="Pierre F."/>
            <person name="Priest M."/>
            <person name="Raghuraman S."/>
            <person name="Rege F."/>
            <person name="Reyes R."/>
            <person name="Rise C."/>
            <person name="Rogov P."/>
            <person name="Ross K."/>
            <person name="Ryan E."/>
            <person name="Settipalli S."/>
            <person name="Shea T."/>
            <person name="Sherpa N."/>
            <person name="Shi L."/>
            <person name="Shih D."/>
            <person name="Sparrow T."/>
            <person name="Spaulding J."/>
            <person name="Stalker J."/>
            <person name="Stange-Thomann N."/>
            <person name="Stavropoulos S."/>
            <person name="Stone C."/>
            <person name="Strader C."/>
            <person name="Tesfaye S."/>
            <person name="Thomson T."/>
            <person name="Thoulutsang Y."/>
            <person name="Thoulutsang D."/>
            <person name="Topham K."/>
            <person name="Topping I."/>
            <person name="Tsamla T."/>
            <person name="Vassiliev H."/>
            <person name="Vo A."/>
            <person name="Wangchuk T."/>
            <person name="Wangdi T."/>
            <person name="Weiand M."/>
            <person name="Wilkinson J."/>
            <person name="Wilson A."/>
            <person name="Yadav S."/>
            <person name="Young G."/>
            <person name="Yu Q."/>
            <person name="Zembek L."/>
            <person name="Zhong D."/>
            <person name="Zimmer A."/>
            <person name="Zwirko Z."/>
            <person name="Jaffe D.B."/>
            <person name="Alvarez P."/>
            <person name="Brockman W."/>
            <person name="Butler J."/>
            <person name="Chin C."/>
            <person name="Gnerre S."/>
            <person name="Grabherr M."/>
            <person name="Kleber M."/>
            <person name="Mauceli E."/>
            <person name="MacCallum I."/>
        </authorList>
    </citation>
    <scope>NUCLEOTIDE SEQUENCE [LARGE SCALE GENOMIC DNA]</scope>
    <source>
        <strain evidence="3">Tucson 15010-1051.87</strain>
    </source>
</reference>
<dbReference type="KEGG" id="dvi:6636001"/>
<evidence type="ECO:0000313" key="2">
    <source>
        <dbReference type="EMBL" id="EDW62923.1"/>
    </source>
</evidence>
<feature type="compositionally biased region" description="Basic residues" evidence="1">
    <location>
        <begin position="253"/>
        <end position="262"/>
    </location>
</feature>
<dbReference type="Proteomes" id="UP000008792">
    <property type="component" value="Unassembled WGS sequence"/>
</dbReference>
<proteinExistence type="predicted"/>
<dbReference type="OrthoDB" id="7861362at2759"/>
<dbReference type="EMBL" id="CH940664">
    <property type="protein sequence ID" value="EDW62923.1"/>
    <property type="molecule type" value="Genomic_DNA"/>
</dbReference>
<dbReference type="eggNOG" id="ENOG502T83N">
    <property type="taxonomic scope" value="Eukaryota"/>
</dbReference>
<dbReference type="FunCoup" id="B4MEE8">
    <property type="interactions" value="4"/>
</dbReference>
<organism evidence="2 3">
    <name type="scientific">Drosophila virilis</name>
    <name type="common">Fruit fly</name>
    <dbReference type="NCBI Taxonomy" id="7244"/>
    <lineage>
        <taxon>Eukaryota</taxon>
        <taxon>Metazoa</taxon>
        <taxon>Ecdysozoa</taxon>
        <taxon>Arthropoda</taxon>
        <taxon>Hexapoda</taxon>
        <taxon>Insecta</taxon>
        <taxon>Pterygota</taxon>
        <taxon>Neoptera</taxon>
        <taxon>Endopterygota</taxon>
        <taxon>Diptera</taxon>
        <taxon>Brachycera</taxon>
        <taxon>Muscomorpha</taxon>
        <taxon>Ephydroidea</taxon>
        <taxon>Drosophilidae</taxon>
        <taxon>Drosophila</taxon>
    </lineage>
</organism>
<evidence type="ECO:0000256" key="1">
    <source>
        <dbReference type="SAM" id="MobiDB-lite"/>
    </source>
</evidence>
<name>B4MEE8_DROVI</name>